<dbReference type="EMBL" id="CP017786">
    <property type="protein sequence ID" value="AOZ90147.1"/>
    <property type="molecule type" value="Genomic_DNA"/>
</dbReference>
<protein>
    <submittedName>
        <fullName evidence="2">GNAT family N-acetyltransferase</fullName>
        <ecNumber evidence="3">2.3.1.-</ecNumber>
    </submittedName>
</protein>
<keyword evidence="5" id="KW-1185">Reference proteome</keyword>
<dbReference type="Proteomes" id="UP000177709">
    <property type="component" value="Chromosome"/>
</dbReference>
<dbReference type="RefSeq" id="WP_071168977.1">
    <property type="nucleotide sequence ID" value="NZ_CP017786.1"/>
</dbReference>
<evidence type="ECO:0000313" key="4">
    <source>
        <dbReference type="Proteomes" id="UP000177709"/>
    </source>
</evidence>
<evidence type="ECO:0000259" key="1">
    <source>
        <dbReference type="PROSITE" id="PS51186"/>
    </source>
</evidence>
<evidence type="ECO:0000313" key="3">
    <source>
        <dbReference type="EMBL" id="MCY9576750.1"/>
    </source>
</evidence>
<dbReference type="PANTHER" id="PTHR34822:SF1">
    <property type="entry name" value="GRPB FAMILY PROTEIN"/>
    <property type="match status" value="1"/>
</dbReference>
<name>A0AAC9IIK9_9BACI</name>
<accession>A0AAC9IIK9</accession>
<sequence length="326" mass="37420">MIIQLDQKNKEQAKQILHIQLAAYQMEAEQIGYQDLPPLKEIVKDVMDANEIFIGFEKEGSLLGIASYEMHEDRVVLSRLAVHPHGVHQGIGTELMQAIIEHHLPIELTTAEANRPAIRLYEKLGFKQTARLQVENNLMLIKMERSMLRKVEVVEYETSWQEQFHHELDKLKKAVGDNWGDGHHIGSTSIKGMAAKPIIDILLEVKQISKLDECSHLFSELGYEPLGENGLKGRRFFRKGGLQRSHHIHAYEAGHEDVKRHLVFRDYLRAAPGRAKDYADKKRQLAKAHPEDMASYINGKNAIIKEIEQEAFNWSKQLETNNQARE</sequence>
<feature type="domain" description="N-acetyltransferase" evidence="1">
    <location>
        <begin position="3"/>
        <end position="144"/>
    </location>
</feature>
<dbReference type="InterPro" id="IPR043519">
    <property type="entry name" value="NT_sf"/>
</dbReference>
<gene>
    <name evidence="2" type="ORF">BK049_16430</name>
    <name evidence="3" type="ORF">M5W27_13155</name>
</gene>
<dbReference type="SUPFAM" id="SSF55729">
    <property type="entry name" value="Acyl-CoA N-acyltransferases (Nat)"/>
    <property type="match status" value="1"/>
</dbReference>
<dbReference type="PROSITE" id="PS51186">
    <property type="entry name" value="GNAT"/>
    <property type="match status" value="1"/>
</dbReference>
<reference evidence="2 4" key="1">
    <citation type="submission" date="2016-10" db="EMBL/GenBank/DDBJ databases">
        <title>Whole genome sequence of hyper active fibrinolysis bacterium Bacillus pumilus strain VV3 isolated from fermented rice.</title>
        <authorList>
            <person name="Mariadas V.A."/>
            <person name="Vijayaraghavan P."/>
            <person name="Dhandapani V."/>
        </authorList>
    </citation>
    <scope>NUCLEOTIDE SEQUENCE [LARGE SCALE GENOMIC DNA]</scope>
    <source>
        <strain evidence="2 4">VV3</strain>
    </source>
</reference>
<dbReference type="Pfam" id="PF04229">
    <property type="entry name" value="GrpB"/>
    <property type="match status" value="1"/>
</dbReference>
<evidence type="ECO:0000313" key="5">
    <source>
        <dbReference type="Proteomes" id="UP001527057"/>
    </source>
</evidence>
<dbReference type="InterPro" id="IPR007344">
    <property type="entry name" value="GrpB/CoaE"/>
</dbReference>
<dbReference type="Proteomes" id="UP001527057">
    <property type="component" value="Unassembled WGS sequence"/>
</dbReference>
<dbReference type="InterPro" id="IPR016181">
    <property type="entry name" value="Acyl_CoA_acyltransferase"/>
</dbReference>
<dbReference type="SUPFAM" id="SSF81301">
    <property type="entry name" value="Nucleotidyltransferase"/>
    <property type="match status" value="1"/>
</dbReference>
<dbReference type="CDD" id="cd04301">
    <property type="entry name" value="NAT_SF"/>
    <property type="match status" value="1"/>
</dbReference>
<keyword evidence="3" id="KW-0012">Acyltransferase</keyword>
<dbReference type="EC" id="2.3.1.-" evidence="3"/>
<dbReference type="GO" id="GO:0016747">
    <property type="term" value="F:acyltransferase activity, transferring groups other than amino-acyl groups"/>
    <property type="evidence" value="ECO:0007669"/>
    <property type="project" value="InterPro"/>
</dbReference>
<evidence type="ECO:0000313" key="2">
    <source>
        <dbReference type="EMBL" id="AOZ90147.1"/>
    </source>
</evidence>
<dbReference type="InterPro" id="IPR000182">
    <property type="entry name" value="GNAT_dom"/>
</dbReference>
<keyword evidence="3" id="KW-0808">Transferase</keyword>
<dbReference type="EMBL" id="JAMDMH010000030">
    <property type="protein sequence ID" value="MCY9576750.1"/>
    <property type="molecule type" value="Genomic_DNA"/>
</dbReference>
<dbReference type="KEGG" id="bxi:BK049_16430"/>
<dbReference type="Gene3D" id="3.40.630.30">
    <property type="match status" value="1"/>
</dbReference>
<reference evidence="3 5" key="2">
    <citation type="submission" date="2022-05" db="EMBL/GenBank/DDBJ databases">
        <title>Genome Sequencing of Bee-Associated Microbes.</title>
        <authorList>
            <person name="Dunlap C."/>
        </authorList>
    </citation>
    <scope>NUCLEOTIDE SEQUENCE [LARGE SCALE GENOMIC DNA]</scope>
    <source>
        <strain evidence="3 5">CBP-1093</strain>
    </source>
</reference>
<dbReference type="Gene3D" id="3.30.460.10">
    <property type="entry name" value="Beta Polymerase, domain 2"/>
    <property type="match status" value="1"/>
</dbReference>
<dbReference type="Pfam" id="PF00583">
    <property type="entry name" value="Acetyltransf_1"/>
    <property type="match status" value="1"/>
</dbReference>
<dbReference type="PANTHER" id="PTHR34822">
    <property type="entry name" value="GRPB DOMAIN PROTEIN (AFU_ORTHOLOGUE AFUA_1G01530)"/>
    <property type="match status" value="1"/>
</dbReference>
<organism evidence="2 4">
    <name type="scientific">Bacillus xiamenensis</name>
    <dbReference type="NCBI Taxonomy" id="1178537"/>
    <lineage>
        <taxon>Bacteria</taxon>
        <taxon>Bacillati</taxon>
        <taxon>Bacillota</taxon>
        <taxon>Bacilli</taxon>
        <taxon>Bacillales</taxon>
        <taxon>Bacillaceae</taxon>
        <taxon>Bacillus</taxon>
    </lineage>
</organism>
<proteinExistence type="predicted"/>
<dbReference type="AlphaFoldDB" id="A0AAC9IIK9"/>